<accession>A0A1G7EF97</accession>
<feature type="signal peptide" evidence="1">
    <location>
        <begin position="1"/>
        <end position="20"/>
    </location>
</feature>
<name>A0A1G7EF97_9RHOB</name>
<dbReference type="Gene3D" id="2.30.40.10">
    <property type="entry name" value="Urease, subunit C, domain 1"/>
    <property type="match status" value="1"/>
</dbReference>
<dbReference type="Gene3D" id="3.20.20.140">
    <property type="entry name" value="Metal-dependent hydrolases"/>
    <property type="match status" value="1"/>
</dbReference>
<gene>
    <name evidence="3" type="ORF">SAMN04488239_12528</name>
</gene>
<reference evidence="4" key="1">
    <citation type="submission" date="2016-10" db="EMBL/GenBank/DDBJ databases">
        <authorList>
            <person name="Varghese N."/>
            <person name="Submissions S."/>
        </authorList>
    </citation>
    <scope>NUCLEOTIDE SEQUENCE [LARGE SCALE GENOMIC DNA]</scope>
    <source>
        <strain evidence="4">CGMCC 1.9108</strain>
    </source>
</reference>
<dbReference type="STRING" id="639004.SAMN04488239_12528"/>
<dbReference type="Proteomes" id="UP000199628">
    <property type="component" value="Unassembled WGS sequence"/>
</dbReference>
<dbReference type="CDD" id="cd01299">
    <property type="entry name" value="Met_dep_hydrolase_A"/>
    <property type="match status" value="1"/>
</dbReference>
<evidence type="ECO:0000313" key="4">
    <source>
        <dbReference type="Proteomes" id="UP000199628"/>
    </source>
</evidence>
<keyword evidence="1" id="KW-0732">Signal</keyword>
<dbReference type="AlphaFoldDB" id="A0A1G7EF97"/>
<dbReference type="GO" id="GO:0016810">
    <property type="term" value="F:hydrolase activity, acting on carbon-nitrogen (but not peptide) bonds"/>
    <property type="evidence" value="ECO:0007669"/>
    <property type="project" value="InterPro"/>
</dbReference>
<evidence type="ECO:0000259" key="2">
    <source>
        <dbReference type="Pfam" id="PF01979"/>
    </source>
</evidence>
<keyword evidence="4" id="KW-1185">Reference proteome</keyword>
<dbReference type="InterPro" id="IPR057744">
    <property type="entry name" value="OTAase-like"/>
</dbReference>
<feature type="domain" description="Amidohydrolase-related" evidence="2">
    <location>
        <begin position="77"/>
        <end position="437"/>
    </location>
</feature>
<sequence>MQIQNLVAILFTVSANAVFAQEASNQTLITNVNVFDGVNEALIENANVVINGNLIETISTEPLAVAGGKVIDGGGRTLIPGLIDAHWHTTYAYTPQSTVVSGDISEVAIRGALGAEKTLMRGFTTIRDTGGNPFSIKKMIDSGELVGPRILPSGPPITQTGGHLDYRPYQAVPMNQGDSQWYWYANGLMLQADGVPDVILRTREVMRMGASQIKIAAGGGVSSLYDPIDVRQYTRAELEAFVEVADTYNTYVLAHIFTDDAAQVAIEAGVKSLEHGMLFSEETLRMMKENDVWLSTQPILNDETALAFDDPVSTAKFLQVTDGTEKVYQLAKEIGVKIAFGTDMLFDPKTAESQTQFLTKLKPWFTPYEILKMATSDNAELLELAGPRHPYQEGPLGEITEGAYADLILVNGNPLVDIDIVADPHTNFVLIMKDGVIYKNALEN</sequence>
<organism evidence="3 4">
    <name type="scientific">Ruegeria marina</name>
    <dbReference type="NCBI Taxonomy" id="639004"/>
    <lineage>
        <taxon>Bacteria</taxon>
        <taxon>Pseudomonadati</taxon>
        <taxon>Pseudomonadota</taxon>
        <taxon>Alphaproteobacteria</taxon>
        <taxon>Rhodobacterales</taxon>
        <taxon>Roseobacteraceae</taxon>
        <taxon>Ruegeria</taxon>
    </lineage>
</organism>
<dbReference type="EMBL" id="FMZV01000025">
    <property type="protein sequence ID" value="SDE62334.1"/>
    <property type="molecule type" value="Genomic_DNA"/>
</dbReference>
<evidence type="ECO:0000313" key="3">
    <source>
        <dbReference type="EMBL" id="SDE62334.1"/>
    </source>
</evidence>
<dbReference type="InterPro" id="IPR011059">
    <property type="entry name" value="Metal-dep_hydrolase_composite"/>
</dbReference>
<dbReference type="OrthoDB" id="9765769at2"/>
<dbReference type="SUPFAM" id="SSF51556">
    <property type="entry name" value="Metallo-dependent hydrolases"/>
    <property type="match status" value="1"/>
</dbReference>
<proteinExistence type="predicted"/>
<feature type="chain" id="PRO_5011466372" evidence="1">
    <location>
        <begin position="21"/>
        <end position="444"/>
    </location>
</feature>
<dbReference type="SUPFAM" id="SSF51338">
    <property type="entry name" value="Composite domain of metallo-dependent hydrolases"/>
    <property type="match status" value="2"/>
</dbReference>
<protein>
    <submittedName>
        <fullName evidence="3">Imidazolonepropionase</fullName>
    </submittedName>
</protein>
<dbReference type="InterPro" id="IPR051781">
    <property type="entry name" value="Metallo-dep_Hydrolase"/>
</dbReference>
<dbReference type="Pfam" id="PF01979">
    <property type="entry name" value="Amidohydro_1"/>
    <property type="match status" value="1"/>
</dbReference>
<evidence type="ECO:0000256" key="1">
    <source>
        <dbReference type="SAM" id="SignalP"/>
    </source>
</evidence>
<dbReference type="InterPro" id="IPR032466">
    <property type="entry name" value="Metal_Hydrolase"/>
</dbReference>
<dbReference type="PANTHER" id="PTHR43135:SF3">
    <property type="entry name" value="ALPHA-D-RIBOSE 1-METHYLPHOSPHONATE 5-TRIPHOSPHATE DIPHOSPHATASE"/>
    <property type="match status" value="1"/>
</dbReference>
<dbReference type="InterPro" id="IPR006680">
    <property type="entry name" value="Amidohydro-rel"/>
</dbReference>
<dbReference type="PANTHER" id="PTHR43135">
    <property type="entry name" value="ALPHA-D-RIBOSE 1-METHYLPHOSPHONATE 5-TRIPHOSPHATE DIPHOSPHATASE"/>
    <property type="match status" value="1"/>
</dbReference>